<dbReference type="GO" id="GO:0052621">
    <property type="term" value="F:diguanylate cyclase activity"/>
    <property type="evidence" value="ECO:0007669"/>
    <property type="project" value="UniProtKB-EC"/>
</dbReference>
<dbReference type="CDD" id="cd01949">
    <property type="entry name" value="GGDEF"/>
    <property type="match status" value="1"/>
</dbReference>
<evidence type="ECO:0000259" key="6">
    <source>
        <dbReference type="PROSITE" id="PS50110"/>
    </source>
</evidence>
<evidence type="ECO:0000256" key="4">
    <source>
        <dbReference type="PROSITE-ProRule" id="PRU00169"/>
    </source>
</evidence>
<dbReference type="Pfam" id="PF00072">
    <property type="entry name" value="Response_reg"/>
    <property type="match status" value="1"/>
</dbReference>
<dbReference type="STRING" id="675511.GCA_000341735_03507"/>
<dbReference type="SMART" id="SM00448">
    <property type="entry name" value="REC"/>
    <property type="match status" value="1"/>
</dbReference>
<accession>A0A4P9UUA9</accession>
<dbReference type="KEGG" id="mbur:EQU24_19640"/>
<dbReference type="Gene3D" id="3.40.50.2300">
    <property type="match status" value="1"/>
</dbReference>
<sequence length="314" mass="34826">MTEPDTMQTILIIDDAKENIVVLSRLLKSQANIIFALSGEEGLKIAGTRLPDLILLDISMPGLNGFEVLEHLKQSQTTADIPIIFITGIPDAETEEKGLNLGAVDYITKPFASAVVKARVRHQLKLQRLTTALKEANTRLTQLAMSDPLTGAYNRRYFLDALKKELERVQRYRHPSILMVFDIDCFKSINDNHGHDIGDKVIIEMVKVSTTMLRKNDIFSRFGGEEFTILLPETPLAEAAQIANRLCLQIARTTIESGNKALSFTVSCGVTQLRDDDKSPDSIMKRADVALYQAKQSGRNQVVIADATEPSVSN</sequence>
<dbReference type="OrthoDB" id="9812260at2"/>
<dbReference type="PANTHER" id="PTHR45138">
    <property type="entry name" value="REGULATORY COMPONENTS OF SENSORY TRANSDUCTION SYSTEM"/>
    <property type="match status" value="1"/>
</dbReference>
<dbReference type="PANTHER" id="PTHR45138:SF9">
    <property type="entry name" value="DIGUANYLATE CYCLASE DGCM-RELATED"/>
    <property type="match status" value="1"/>
</dbReference>
<dbReference type="NCBIfam" id="TIGR00254">
    <property type="entry name" value="GGDEF"/>
    <property type="match status" value="1"/>
</dbReference>
<keyword evidence="4" id="KW-0597">Phosphoprotein</keyword>
<feature type="coiled-coil region" evidence="5">
    <location>
        <begin position="119"/>
        <end position="146"/>
    </location>
</feature>
<comment type="catalytic activity">
    <reaction evidence="3">
        <text>2 GTP = 3',3'-c-di-GMP + 2 diphosphate</text>
        <dbReference type="Rhea" id="RHEA:24898"/>
        <dbReference type="ChEBI" id="CHEBI:33019"/>
        <dbReference type="ChEBI" id="CHEBI:37565"/>
        <dbReference type="ChEBI" id="CHEBI:58805"/>
        <dbReference type="EC" id="2.7.7.65"/>
    </reaction>
</comment>
<dbReference type="PROSITE" id="PS50110">
    <property type="entry name" value="RESPONSE_REGULATORY"/>
    <property type="match status" value="1"/>
</dbReference>
<evidence type="ECO:0000256" key="1">
    <source>
        <dbReference type="ARBA" id="ARBA00001946"/>
    </source>
</evidence>
<feature type="domain" description="GGDEF" evidence="7">
    <location>
        <begin position="174"/>
        <end position="307"/>
    </location>
</feature>
<dbReference type="AlphaFoldDB" id="A0A4P9UUA9"/>
<dbReference type="InterPro" id="IPR043128">
    <property type="entry name" value="Rev_trsase/Diguanyl_cyclase"/>
</dbReference>
<evidence type="ECO:0000256" key="3">
    <source>
        <dbReference type="ARBA" id="ARBA00034247"/>
    </source>
</evidence>
<organism evidence="8 9">
    <name type="scientific">Methylotuvimicrobium buryatense</name>
    <name type="common">Methylomicrobium buryatense</name>
    <dbReference type="NCBI Taxonomy" id="95641"/>
    <lineage>
        <taxon>Bacteria</taxon>
        <taxon>Pseudomonadati</taxon>
        <taxon>Pseudomonadota</taxon>
        <taxon>Gammaproteobacteria</taxon>
        <taxon>Methylococcales</taxon>
        <taxon>Methylococcaceae</taxon>
        <taxon>Methylotuvimicrobium</taxon>
    </lineage>
</organism>
<dbReference type="FunFam" id="3.30.70.270:FF:000001">
    <property type="entry name" value="Diguanylate cyclase domain protein"/>
    <property type="match status" value="1"/>
</dbReference>
<dbReference type="EC" id="2.7.7.65" evidence="2"/>
<dbReference type="Gene3D" id="3.30.70.270">
    <property type="match status" value="1"/>
</dbReference>
<feature type="domain" description="Response regulatory" evidence="6">
    <location>
        <begin position="9"/>
        <end position="124"/>
    </location>
</feature>
<protein>
    <recommendedName>
        <fullName evidence="2">diguanylate cyclase</fullName>
        <ecNumber evidence="2">2.7.7.65</ecNumber>
    </recommendedName>
</protein>
<evidence type="ECO:0000256" key="5">
    <source>
        <dbReference type="SAM" id="Coils"/>
    </source>
</evidence>
<gene>
    <name evidence="8" type="ORF">EQU24_19640</name>
</gene>
<dbReference type="SUPFAM" id="SSF52172">
    <property type="entry name" value="CheY-like"/>
    <property type="match status" value="1"/>
</dbReference>
<dbReference type="GO" id="GO:0043709">
    <property type="term" value="P:cell adhesion involved in single-species biofilm formation"/>
    <property type="evidence" value="ECO:0007669"/>
    <property type="project" value="TreeGrafter"/>
</dbReference>
<dbReference type="InterPro" id="IPR029787">
    <property type="entry name" value="Nucleotide_cyclase"/>
</dbReference>
<dbReference type="SUPFAM" id="SSF55073">
    <property type="entry name" value="Nucleotide cyclase"/>
    <property type="match status" value="1"/>
</dbReference>
<evidence type="ECO:0000256" key="2">
    <source>
        <dbReference type="ARBA" id="ARBA00012528"/>
    </source>
</evidence>
<dbReference type="InterPro" id="IPR011006">
    <property type="entry name" value="CheY-like_superfamily"/>
</dbReference>
<dbReference type="GO" id="GO:1902201">
    <property type="term" value="P:negative regulation of bacterial-type flagellum-dependent cell motility"/>
    <property type="evidence" value="ECO:0007669"/>
    <property type="project" value="TreeGrafter"/>
</dbReference>
<name>A0A4P9UUA9_METBY</name>
<keyword evidence="5" id="KW-0175">Coiled coil</keyword>
<dbReference type="InterPro" id="IPR000160">
    <property type="entry name" value="GGDEF_dom"/>
</dbReference>
<dbReference type="RefSeq" id="WP_017841927.1">
    <property type="nucleotide sequence ID" value="NZ_CP035467.1"/>
</dbReference>
<evidence type="ECO:0000259" key="7">
    <source>
        <dbReference type="PROSITE" id="PS50887"/>
    </source>
</evidence>
<dbReference type="PROSITE" id="PS50887">
    <property type="entry name" value="GGDEF"/>
    <property type="match status" value="1"/>
</dbReference>
<dbReference type="EMBL" id="CP035467">
    <property type="protein sequence ID" value="QCW84203.1"/>
    <property type="molecule type" value="Genomic_DNA"/>
</dbReference>
<comment type="cofactor">
    <cofactor evidence="1">
        <name>Mg(2+)</name>
        <dbReference type="ChEBI" id="CHEBI:18420"/>
    </cofactor>
</comment>
<dbReference type="SMART" id="SM00267">
    <property type="entry name" value="GGDEF"/>
    <property type="match status" value="1"/>
</dbReference>
<dbReference type="GO" id="GO:0000160">
    <property type="term" value="P:phosphorelay signal transduction system"/>
    <property type="evidence" value="ECO:0007669"/>
    <property type="project" value="InterPro"/>
</dbReference>
<dbReference type="Pfam" id="PF00990">
    <property type="entry name" value="GGDEF"/>
    <property type="match status" value="1"/>
</dbReference>
<feature type="modified residue" description="4-aspartylphosphate" evidence="4">
    <location>
        <position position="57"/>
    </location>
</feature>
<evidence type="ECO:0000313" key="8">
    <source>
        <dbReference type="EMBL" id="QCW84203.1"/>
    </source>
</evidence>
<evidence type="ECO:0000313" key="9">
    <source>
        <dbReference type="Proteomes" id="UP000305881"/>
    </source>
</evidence>
<dbReference type="InterPro" id="IPR001789">
    <property type="entry name" value="Sig_transdc_resp-reg_receiver"/>
</dbReference>
<dbReference type="InterPro" id="IPR050469">
    <property type="entry name" value="Diguanylate_Cyclase"/>
</dbReference>
<keyword evidence="9" id="KW-1185">Reference proteome</keyword>
<dbReference type="GO" id="GO:0005886">
    <property type="term" value="C:plasma membrane"/>
    <property type="evidence" value="ECO:0007669"/>
    <property type="project" value="TreeGrafter"/>
</dbReference>
<reference evidence="9" key="1">
    <citation type="journal article" date="2019" name="J. Bacteriol.">
        <title>A Mutagenic Screen Identifies a TonB-Dependent Receptor Required for the Lanthanide Metal Switch in the Type I Methanotroph 'Methylotuvimicrobium buryatense' 5GB1C.</title>
        <authorList>
            <person name="Groom J.D."/>
            <person name="Ford S.M."/>
            <person name="Pesesky M.W."/>
            <person name="Lidstrom M.E."/>
        </authorList>
    </citation>
    <scope>NUCLEOTIDE SEQUENCE [LARGE SCALE GENOMIC DNA]</scope>
    <source>
        <strain evidence="9">5GB1C</strain>
    </source>
</reference>
<proteinExistence type="predicted"/>
<dbReference type="Proteomes" id="UP000305881">
    <property type="component" value="Chromosome"/>
</dbReference>